<accession>A0A2N7UCT2</accession>
<evidence type="ECO:0000256" key="1">
    <source>
        <dbReference type="SAM" id="SignalP"/>
    </source>
</evidence>
<proteinExistence type="predicted"/>
<dbReference type="EMBL" id="PNRG01000033">
    <property type="protein sequence ID" value="PMR78264.1"/>
    <property type="molecule type" value="Genomic_DNA"/>
</dbReference>
<gene>
    <name evidence="2" type="ORF">C1H70_15980</name>
</gene>
<feature type="signal peptide" evidence="1">
    <location>
        <begin position="1"/>
        <end position="24"/>
    </location>
</feature>
<name>A0A2N7UCT2_9GAMM</name>
<dbReference type="RefSeq" id="WP_102589329.1">
    <property type="nucleotide sequence ID" value="NZ_BNAE01000001.1"/>
</dbReference>
<feature type="chain" id="PRO_5014789194" description="DUF945 domain-containing protein" evidence="1">
    <location>
        <begin position="25"/>
        <end position="471"/>
    </location>
</feature>
<comment type="caution">
    <text evidence="2">The sequence shown here is derived from an EMBL/GenBank/DDBJ whole genome shotgun (WGS) entry which is preliminary data.</text>
</comment>
<evidence type="ECO:0000313" key="2">
    <source>
        <dbReference type="EMBL" id="PMR78264.1"/>
    </source>
</evidence>
<dbReference type="Proteomes" id="UP000235547">
    <property type="component" value="Unassembled WGS sequence"/>
</dbReference>
<evidence type="ECO:0008006" key="4">
    <source>
        <dbReference type="Google" id="ProtNLM"/>
    </source>
</evidence>
<protein>
    <recommendedName>
        <fullName evidence="4">DUF945 domain-containing protein</fullName>
    </recommendedName>
</protein>
<sequence length="471" mass="50335">MSRPLMLSLSTAAWLAVAATPAFADAERLEADLRALFSDKGTLAIGSVDEALIRDRVTAEELVFDSAEGERLLIERYVVSGDYDSPDEVTVEGVRLEDGLTELALLEIESLVFGEPSSAVLPLGDHDALDAVTLGSLAIDGIALDLASRTAEEWFAGTPLRNSEGRMTIEKLRGEALSRDAIGWLEITGVDGVGQNLDELGDGSFSLASLRLEGLTGLDEEGAEELESLSLNELAVDSDRLVGSLAALVMTTDLAEHRGEMELDDFRLDLARMIELAPEDERTQFRMVSNVLTDGSGELMMDAAFNSAWHEETNIQGPGAQGVLSSDGSITLHEALALALVAELPMRLPEGMEPAALFGDEMLSDVTLLGGELGLTLANEGLFGRMITLGAATEGVSEAAYLEQVRTQANGFGMMFGPRVQSLLLGLVALAEGEASELEINVTLPANSRFESLTEDPLALPERLDLRVETR</sequence>
<dbReference type="OrthoDB" id="6173968at2"/>
<keyword evidence="1" id="KW-0732">Signal</keyword>
<organism evidence="2 3">
    <name type="scientific">Halomonas urumqiensis</name>
    <dbReference type="NCBI Taxonomy" id="1684789"/>
    <lineage>
        <taxon>Bacteria</taxon>
        <taxon>Pseudomonadati</taxon>
        <taxon>Pseudomonadota</taxon>
        <taxon>Gammaproteobacteria</taxon>
        <taxon>Oceanospirillales</taxon>
        <taxon>Halomonadaceae</taxon>
        <taxon>Halomonas</taxon>
    </lineage>
</organism>
<keyword evidence="3" id="KW-1185">Reference proteome</keyword>
<dbReference type="AlphaFoldDB" id="A0A2N7UCT2"/>
<reference evidence="2 3" key="1">
    <citation type="submission" date="2018-01" db="EMBL/GenBank/DDBJ databases">
        <title>Halomonas endophytica sp. nov., isolated from storage liquid in the stems of Populus euphratica.</title>
        <authorList>
            <person name="Chen C."/>
        </authorList>
    </citation>
    <scope>NUCLEOTIDE SEQUENCE [LARGE SCALE GENOMIC DNA]</scope>
    <source>
        <strain evidence="2 3">BZ-SZ-XJ27</strain>
    </source>
</reference>
<evidence type="ECO:0000313" key="3">
    <source>
        <dbReference type="Proteomes" id="UP000235547"/>
    </source>
</evidence>